<dbReference type="Proteomes" id="UP000095282">
    <property type="component" value="Unplaced"/>
</dbReference>
<reference evidence="2" key="1">
    <citation type="submission" date="2016-11" db="UniProtKB">
        <authorList>
            <consortium name="WormBaseParasite"/>
        </authorList>
    </citation>
    <scope>IDENTIFICATION</scope>
</reference>
<keyword evidence="1" id="KW-1185">Reference proteome</keyword>
<protein>
    <submittedName>
        <fullName evidence="2">Secreted protein</fullName>
    </submittedName>
</protein>
<dbReference type="AlphaFoldDB" id="A0A1I7TNS4"/>
<evidence type="ECO:0000313" key="2">
    <source>
        <dbReference type="WBParaSite" id="Csp11.Scaffold629.g10273.t1"/>
    </source>
</evidence>
<evidence type="ECO:0000313" key="1">
    <source>
        <dbReference type="Proteomes" id="UP000095282"/>
    </source>
</evidence>
<accession>A0A1I7TNS4</accession>
<dbReference type="WBParaSite" id="Csp11.Scaffold629.g10273.t1">
    <property type="protein sequence ID" value="Csp11.Scaffold629.g10273.t1"/>
    <property type="gene ID" value="Csp11.Scaffold629.g10273"/>
</dbReference>
<organism evidence="1 2">
    <name type="scientific">Caenorhabditis tropicalis</name>
    <dbReference type="NCBI Taxonomy" id="1561998"/>
    <lineage>
        <taxon>Eukaryota</taxon>
        <taxon>Metazoa</taxon>
        <taxon>Ecdysozoa</taxon>
        <taxon>Nematoda</taxon>
        <taxon>Chromadorea</taxon>
        <taxon>Rhabditida</taxon>
        <taxon>Rhabditina</taxon>
        <taxon>Rhabditomorpha</taxon>
        <taxon>Rhabditoidea</taxon>
        <taxon>Rhabditidae</taxon>
        <taxon>Peloderinae</taxon>
        <taxon>Caenorhabditis</taxon>
    </lineage>
</organism>
<sequence length="107" mass="12327">MKSISQIYIFRVPLITRVAQWFGMFEMRRSSSLSTRHLHLPNLFVHGNIIKRHCQETLSRASPNLSARWRSYQPTTTTSMIAPPTTHHSRGFSAADQSLLSQILPRH</sequence>
<name>A0A1I7TNS4_9PELO</name>
<dbReference type="STRING" id="1561998.A0A1I7TNS4"/>
<proteinExistence type="predicted"/>
<dbReference type="eggNOG" id="KOG0606">
    <property type="taxonomic scope" value="Eukaryota"/>
</dbReference>